<evidence type="ECO:0000313" key="1">
    <source>
        <dbReference type="EMBL" id="KFD46583.1"/>
    </source>
</evidence>
<dbReference type="AlphaFoldDB" id="A0A085N6D5"/>
<dbReference type="EMBL" id="KL363363">
    <property type="protein sequence ID" value="KFD46583.1"/>
    <property type="molecule type" value="Genomic_DNA"/>
</dbReference>
<dbReference type="Proteomes" id="UP000030764">
    <property type="component" value="Unassembled WGS sequence"/>
</dbReference>
<dbReference type="Proteomes" id="UP000030758">
    <property type="component" value="Unassembled WGS sequence"/>
</dbReference>
<dbReference type="EMBL" id="KL367545">
    <property type="protein sequence ID" value="KFD65031.1"/>
    <property type="molecule type" value="Genomic_DNA"/>
</dbReference>
<accession>A0A085N6D5</accession>
<reference evidence="2 3" key="1">
    <citation type="journal article" date="2014" name="Nat. Genet.">
        <title>Genome and transcriptome of the porcine whipworm Trichuris suis.</title>
        <authorList>
            <person name="Jex A.R."/>
            <person name="Nejsum P."/>
            <person name="Schwarz E.M."/>
            <person name="Hu L."/>
            <person name="Young N.D."/>
            <person name="Hall R.S."/>
            <person name="Korhonen P.K."/>
            <person name="Liao S."/>
            <person name="Thamsborg S."/>
            <person name="Xia J."/>
            <person name="Xu P."/>
            <person name="Wang S."/>
            <person name="Scheerlinck J.P."/>
            <person name="Hofmann A."/>
            <person name="Sternberg P.W."/>
            <person name="Wang J."/>
            <person name="Gasser R.B."/>
        </authorList>
    </citation>
    <scope>NUCLEOTIDE SEQUENCE [LARGE SCALE GENOMIC DNA]</scope>
    <source>
        <strain evidence="2">DCEP-RM93F</strain>
        <strain evidence="1">DCEP-RM93M</strain>
    </source>
</reference>
<evidence type="ECO:0000313" key="2">
    <source>
        <dbReference type="EMBL" id="KFD65031.1"/>
    </source>
</evidence>
<proteinExistence type="predicted"/>
<protein>
    <submittedName>
        <fullName evidence="2">Uncharacterized protein</fullName>
    </submittedName>
</protein>
<name>A0A085N6D5_9BILA</name>
<keyword evidence="3" id="KW-1185">Reference proteome</keyword>
<sequence>MWLACDNEDAGFQILNGDETVVTLSNSHGEPDEGEEELYDDEMLVNVCPSHKKAYQCLEVALQWFEMQEECDPKRMLFVNYRDLAANKRKTAIKQTSITDFFKYA</sequence>
<evidence type="ECO:0000313" key="3">
    <source>
        <dbReference type="Proteomes" id="UP000030764"/>
    </source>
</evidence>
<organism evidence="2">
    <name type="scientific">Trichuris suis</name>
    <name type="common">pig whipworm</name>
    <dbReference type="NCBI Taxonomy" id="68888"/>
    <lineage>
        <taxon>Eukaryota</taxon>
        <taxon>Metazoa</taxon>
        <taxon>Ecdysozoa</taxon>
        <taxon>Nematoda</taxon>
        <taxon>Enoplea</taxon>
        <taxon>Dorylaimia</taxon>
        <taxon>Trichinellida</taxon>
        <taxon>Trichuridae</taxon>
        <taxon>Trichuris</taxon>
    </lineage>
</organism>
<gene>
    <name evidence="1" type="ORF">M513_12562</name>
    <name evidence="2" type="ORF">M514_12562</name>
</gene>